<dbReference type="InterPro" id="IPR011047">
    <property type="entry name" value="Quinoprotein_ADH-like_sf"/>
</dbReference>
<reference evidence="7 8" key="2">
    <citation type="journal article" date="2016" name="Genome Announc.">
        <title>Permanent Draft Genome Sequences for Two Variants of Frankia sp. Strain CpI1, the First Frankia Strain Isolated from Root Nodules of Comptonia peregrina.</title>
        <authorList>
            <person name="Oshone R."/>
            <person name="Hurst S.G.IV."/>
            <person name="Abebe-Akele F."/>
            <person name="Simpson S."/>
            <person name="Morris K."/>
            <person name="Thomas W.K."/>
            <person name="Tisa L.S."/>
        </authorList>
    </citation>
    <scope>NUCLEOTIDE SEQUENCE [LARGE SCALE GENOMIC DNA]</scope>
    <source>
        <strain evidence="8">CpI1-S</strain>
    </source>
</reference>
<dbReference type="InterPro" id="IPR027417">
    <property type="entry name" value="P-loop_NTPase"/>
</dbReference>
<dbReference type="Gene3D" id="2.160.20.80">
    <property type="entry name" value="E3 ubiquitin-protein ligase SopA"/>
    <property type="match status" value="1"/>
</dbReference>
<dbReference type="InterPro" id="IPR015943">
    <property type="entry name" value="WD40/YVTN_repeat-like_dom_sf"/>
</dbReference>
<dbReference type="SUPFAM" id="SSF52200">
    <property type="entry name" value="Toll/Interleukin receptor TIR domain"/>
    <property type="match status" value="1"/>
</dbReference>
<comment type="caution">
    <text evidence="7">The sequence shown here is derived from an EMBL/GenBank/DDBJ whole genome shotgun (WGS) entry which is preliminary data.</text>
</comment>
<evidence type="ECO:0000256" key="1">
    <source>
        <dbReference type="ARBA" id="ARBA00022574"/>
    </source>
</evidence>
<dbReference type="Gene3D" id="3.40.50.10140">
    <property type="entry name" value="Toll/interleukin-1 receptor homology (TIR) domain"/>
    <property type="match status" value="1"/>
</dbReference>
<reference evidence="8" key="1">
    <citation type="submission" date="2015-02" db="EMBL/GenBank/DDBJ databases">
        <title>Draft Genome of Frankia sp. CpI1-S.</title>
        <authorList>
            <person name="Oshone R.T."/>
            <person name="Ngom M."/>
            <person name="Ghodhbane-Gtari F."/>
            <person name="Gtari M."/>
            <person name="Morris K."/>
            <person name="Thomas K."/>
            <person name="Sen A."/>
            <person name="Tisa L.S."/>
        </authorList>
    </citation>
    <scope>NUCLEOTIDE SEQUENCE [LARGE SCALE GENOMIC DNA]</scope>
    <source>
        <strain evidence="8">CpI1-S</strain>
    </source>
</reference>
<dbReference type="InterPro" id="IPR000157">
    <property type="entry name" value="TIR_dom"/>
</dbReference>
<feature type="domain" description="NACHT" evidence="6">
    <location>
        <begin position="351"/>
        <end position="469"/>
    </location>
</feature>
<dbReference type="PROSITE" id="PS00678">
    <property type="entry name" value="WD_REPEATS_1"/>
    <property type="match status" value="2"/>
</dbReference>
<dbReference type="InterPro" id="IPR007111">
    <property type="entry name" value="NACHT_NTPase"/>
</dbReference>
<evidence type="ECO:0000259" key="6">
    <source>
        <dbReference type="PROSITE" id="PS50837"/>
    </source>
</evidence>
<dbReference type="InterPro" id="IPR001646">
    <property type="entry name" value="5peptide_repeat"/>
</dbReference>
<keyword evidence="2" id="KW-0677">Repeat</keyword>
<feature type="repeat" description="WD" evidence="3">
    <location>
        <begin position="984"/>
        <end position="1016"/>
    </location>
</feature>
<dbReference type="Proteomes" id="UP000032545">
    <property type="component" value="Unassembled WGS sequence"/>
</dbReference>
<dbReference type="Pfam" id="PF00400">
    <property type="entry name" value="WD40"/>
    <property type="match status" value="3"/>
</dbReference>
<sequence length="1623" mass="175982">MASGSDGPDAEVRTVFVSYASADEAWAEWIAWQLRAAGWQVDVQAWHSVPGTNVVAWMDDCLARADHVLLVLSAAFLRSTWAGAEWQARYEPGERVVVPVRVEACEPPGLLRPLVRVDLFDVDEHDARRALLRGLRGARDGHLVPAEQPPFPPAVGGTGTPPPDFPGLDPPAAFLTWVRDACADRYPGASVRPMAAVTARIGRRTVPLVHLEVEGERDGERGVWPVGLCPGRPDRDMVDAFHRLVHLRYEARDTYLESDLVYGAGFAEPELRRWARRTRGIRLRSLAEFEGRWDLRGYLMRQSRRLAADPSYPPELYVPQRYVLLDDAPADRPAADVFTAMVDWMDVESARLLLVLGEFGHGKSFLLRELARRLPAELPKVVPMLVELRALEKSHHVDDLLALHLSKVGEPDAKVPAVRRMLDRGRVVLLFDGFDELAQRVTFDRAAEHLRMILDAVSGRAKVVLTSRTQHFASDDQWRTAFGERVSQLAGSRLIRLADFDEPQIREFLIRLFTLADATAADNVAAQAVRRRQAERRADARLRLIHDIRDLLGLSANPRMLSFIAELPEADLLAARSADGTISSADLYAALIERWLRFEAARRRPTPGSHQSLNETQLRTAVDALAVALWDSGGDAIALGELTETVQDALTDLSAARLSVAEAAFAVGSGSLLRRGDDDRFCFAHRSVMEYLVAVAAAAQLAAGGDDAGALLERREMSELMVDFLAGSADRALLQAWARAALTRYDQLLEEGEHFGIDWERPIVRRAMHPVQAGRDNALALSRRLGFRLGTLQLVDQDLRRRDLSGEDLRYADLTRANLSGLRLHDVDLTGADLTDADLRDAWLVRPRLTAARLAGSRWDRAVLIDPVLDEDARDADELAPAVLSGRDRPRPVLRPVGAVGTTAVFSPDESLLAVATGPAVLIFDVADLGVLSVLQHPARVRSMAFTAADRLVTVGADGEVRTWDVPTGTAGAHWTMESAAHRAVTLAADGSLLAAAGADHRLRVWEVATGRRWAEWAIAPGMAEGLAFALSGALLVSRDADGWTRIWQVASGRLAAELFAHAGSDHAGAVLDGGRRMATAWLDGWLRLWDTAADRMVAEQQVEPAGCTAVAFSTDGMLATVGSGTVRLWPPPMRRRPTGGTSKPLVERAVAEWEAAPDSRPVFSPSGTLLAVVNDLGYLGVHHVLSGQRRAVSHNHVATAHDYSAHFSATGTMIVTSRNLGGAGGELAAHHLGTGQMIIPHSLGTFGLDVAGGSHSDLAKMDALASWRPALGPRAPLAVLSEDGRTVALADNRYKHWVRILRILPPGWARRPLPRGLPLPDVLAAAGMGHVVAFFPNREVLALGGLRPFSLVRSTSIEYVLGSEGAVPTLGGGAVRSLAFAPSDEQVACLEDNLLRLWQMEEQHWRSGPMVIGDPAAASFSRTGWLVAAGGDGVGVWVAETAEALTIEPLPEGSMAALAFSPDGRLLAAGGQRNGQGRLWIWDVSSGRLAAELVCACGPVIDVVFAADGRTIAVAGADRTIRYWDAGSWAPVATAVLFDGGGHAILLPDGSYQVVGRPEGALWWTAKRRRFGPGELDGLVPDDLRLDPDQPLAALAGFGTPAVEDEPAAEPPRRRRFGRRRP</sequence>
<dbReference type="EMBL" id="JYFN01000020">
    <property type="protein sequence ID" value="KJE22778.1"/>
    <property type="molecule type" value="Genomic_DNA"/>
</dbReference>
<dbReference type="PANTHER" id="PTHR19879:SF9">
    <property type="entry name" value="TRANSCRIPTION INITIATION FACTOR TFIID SUBUNIT 5"/>
    <property type="match status" value="1"/>
</dbReference>
<dbReference type="SUPFAM" id="SSF141571">
    <property type="entry name" value="Pentapeptide repeat-like"/>
    <property type="match status" value="1"/>
</dbReference>
<dbReference type="PANTHER" id="PTHR19879">
    <property type="entry name" value="TRANSCRIPTION INITIATION FACTOR TFIID"/>
    <property type="match status" value="1"/>
</dbReference>
<dbReference type="Gene3D" id="3.40.50.300">
    <property type="entry name" value="P-loop containing nucleotide triphosphate hydrolases"/>
    <property type="match status" value="1"/>
</dbReference>
<feature type="region of interest" description="Disordered" evidence="4">
    <location>
        <begin position="1598"/>
        <end position="1623"/>
    </location>
</feature>
<dbReference type="PROSITE" id="PS50082">
    <property type="entry name" value="WD_REPEATS_2"/>
    <property type="match status" value="3"/>
</dbReference>
<dbReference type="SUPFAM" id="SSF50998">
    <property type="entry name" value="Quinoprotein alcohol dehydrogenase-like"/>
    <property type="match status" value="1"/>
</dbReference>
<dbReference type="InterPro" id="IPR001680">
    <property type="entry name" value="WD40_rpt"/>
</dbReference>
<evidence type="ECO:0000313" key="7">
    <source>
        <dbReference type="EMBL" id="KJE22778.1"/>
    </source>
</evidence>
<evidence type="ECO:0000256" key="4">
    <source>
        <dbReference type="SAM" id="MobiDB-lite"/>
    </source>
</evidence>
<protein>
    <submittedName>
        <fullName evidence="7">WD40 repeat-containing protein</fullName>
    </submittedName>
</protein>
<evidence type="ECO:0000259" key="5">
    <source>
        <dbReference type="PROSITE" id="PS50104"/>
    </source>
</evidence>
<evidence type="ECO:0000256" key="3">
    <source>
        <dbReference type="PROSITE-ProRule" id="PRU00221"/>
    </source>
</evidence>
<evidence type="ECO:0000256" key="2">
    <source>
        <dbReference type="ARBA" id="ARBA00022737"/>
    </source>
</evidence>
<dbReference type="RefSeq" id="WP_044885554.1">
    <property type="nucleotide sequence ID" value="NZ_JYFN01000020.1"/>
</dbReference>
<dbReference type="Pfam" id="PF22739">
    <property type="entry name" value="NA-iREase3"/>
    <property type="match status" value="1"/>
</dbReference>
<dbReference type="SUPFAM" id="SSF82171">
    <property type="entry name" value="DPP6 N-terminal domain-like"/>
    <property type="match status" value="1"/>
</dbReference>
<feature type="repeat" description="WD" evidence="3">
    <location>
        <begin position="1501"/>
        <end position="1535"/>
    </location>
</feature>
<proteinExistence type="predicted"/>
<keyword evidence="1 3" id="KW-0853">WD repeat</keyword>
<dbReference type="Pfam" id="PF05729">
    <property type="entry name" value="NACHT"/>
    <property type="match status" value="1"/>
</dbReference>
<name>A0A0D8BEV7_9ACTN</name>
<dbReference type="PROSITE" id="PS50104">
    <property type="entry name" value="TIR"/>
    <property type="match status" value="1"/>
</dbReference>
<feature type="domain" description="TIR" evidence="5">
    <location>
        <begin position="11"/>
        <end position="139"/>
    </location>
</feature>
<dbReference type="PROSITE" id="PS50837">
    <property type="entry name" value="NACHT"/>
    <property type="match status" value="1"/>
</dbReference>
<gene>
    <name evidence="7" type="ORF">FF36_02957</name>
</gene>
<dbReference type="OrthoDB" id="414967at2"/>
<dbReference type="InterPro" id="IPR035897">
    <property type="entry name" value="Toll_tir_struct_dom_sf"/>
</dbReference>
<dbReference type="Pfam" id="PF00805">
    <property type="entry name" value="Pentapeptide"/>
    <property type="match status" value="1"/>
</dbReference>
<dbReference type="InterPro" id="IPR011044">
    <property type="entry name" value="Quino_amine_DH_bsu"/>
</dbReference>
<organism evidence="7 8">
    <name type="scientific">Frankia torreyi</name>
    <dbReference type="NCBI Taxonomy" id="1856"/>
    <lineage>
        <taxon>Bacteria</taxon>
        <taxon>Bacillati</taxon>
        <taxon>Actinomycetota</taxon>
        <taxon>Actinomycetes</taxon>
        <taxon>Frankiales</taxon>
        <taxon>Frankiaceae</taxon>
        <taxon>Frankia</taxon>
    </lineage>
</organism>
<dbReference type="SMART" id="SM00320">
    <property type="entry name" value="WD40"/>
    <property type="match status" value="7"/>
</dbReference>
<keyword evidence="8" id="KW-1185">Reference proteome</keyword>
<dbReference type="Pfam" id="PF13676">
    <property type="entry name" value="TIR_2"/>
    <property type="match status" value="1"/>
</dbReference>
<dbReference type="SUPFAM" id="SSF52540">
    <property type="entry name" value="P-loop containing nucleoside triphosphate hydrolases"/>
    <property type="match status" value="1"/>
</dbReference>
<feature type="compositionally biased region" description="Basic residues" evidence="4">
    <location>
        <begin position="1614"/>
        <end position="1623"/>
    </location>
</feature>
<evidence type="ECO:0000313" key="8">
    <source>
        <dbReference type="Proteomes" id="UP000032545"/>
    </source>
</evidence>
<feature type="repeat" description="WD" evidence="3">
    <location>
        <begin position="934"/>
        <end position="974"/>
    </location>
</feature>
<dbReference type="Gene3D" id="2.130.10.10">
    <property type="entry name" value="YVTN repeat-like/Quinoprotein amine dehydrogenase"/>
    <property type="match status" value="3"/>
</dbReference>
<dbReference type="SUPFAM" id="SSF50969">
    <property type="entry name" value="YVTN repeat-like/Quinoprotein amine dehydrogenase"/>
    <property type="match status" value="1"/>
</dbReference>
<dbReference type="InterPro" id="IPR019775">
    <property type="entry name" value="WD40_repeat_CS"/>
</dbReference>
<dbReference type="GO" id="GO:0007165">
    <property type="term" value="P:signal transduction"/>
    <property type="evidence" value="ECO:0007669"/>
    <property type="project" value="InterPro"/>
</dbReference>
<dbReference type="PATRIC" id="fig|1502723.3.peg.2099"/>
<accession>A0A0D8BEV7</accession>
<dbReference type="InterPro" id="IPR054571">
    <property type="entry name" value="NA-iREase3_dom"/>
</dbReference>